<evidence type="ECO:0000256" key="8">
    <source>
        <dbReference type="SAM" id="MobiDB-lite"/>
    </source>
</evidence>
<keyword evidence="4" id="KW-0479">Metal-binding</keyword>
<comment type="caution">
    <text evidence="11">The sequence shown here is derived from an EMBL/GenBank/DDBJ whole genome shotgun (WGS) entry which is preliminary data.</text>
</comment>
<dbReference type="SMART" id="SM00249">
    <property type="entry name" value="PHD"/>
    <property type="match status" value="1"/>
</dbReference>
<gene>
    <name evidence="11" type="ORF">AB675_11361</name>
</gene>
<feature type="region of interest" description="Disordered" evidence="8">
    <location>
        <begin position="857"/>
        <end position="928"/>
    </location>
</feature>
<dbReference type="GO" id="GO:0031440">
    <property type="term" value="P:regulation of mRNA 3'-end processing"/>
    <property type="evidence" value="ECO:0007669"/>
    <property type="project" value="TreeGrafter"/>
</dbReference>
<evidence type="ECO:0000313" key="11">
    <source>
        <dbReference type="EMBL" id="KPI40091.1"/>
    </source>
</evidence>
<dbReference type="Proteomes" id="UP000038010">
    <property type="component" value="Unassembled WGS sequence"/>
</dbReference>
<accession>A0A0N0NM64</accession>
<dbReference type="InterPro" id="IPR055499">
    <property type="entry name" value="DUF7071"/>
</dbReference>
<name>A0A0N0NM64_9EURO</name>
<dbReference type="PROSITE" id="PS51321">
    <property type="entry name" value="TFIIS_CENTRAL"/>
    <property type="match status" value="1"/>
</dbReference>
<dbReference type="InterPro" id="IPR003618">
    <property type="entry name" value="TFIIS_cen_dom"/>
</dbReference>
<dbReference type="PANTHER" id="PTHR11477">
    <property type="entry name" value="TRANSCRIPTION FACTOR S-II ZINC FINGER DOMAIN-CONTAINING PROTEIN"/>
    <property type="match status" value="1"/>
</dbReference>
<dbReference type="GO" id="GO:0000977">
    <property type="term" value="F:RNA polymerase II transcription regulatory region sequence-specific DNA binding"/>
    <property type="evidence" value="ECO:0007669"/>
    <property type="project" value="TreeGrafter"/>
</dbReference>
<feature type="region of interest" description="Disordered" evidence="8">
    <location>
        <begin position="493"/>
        <end position="514"/>
    </location>
</feature>
<dbReference type="GO" id="GO:0001139">
    <property type="term" value="F:RNA polymerase II complex recruiting activity"/>
    <property type="evidence" value="ECO:0007669"/>
    <property type="project" value="TreeGrafter"/>
</dbReference>
<evidence type="ECO:0000259" key="9">
    <source>
        <dbReference type="PROSITE" id="PS50016"/>
    </source>
</evidence>
<comment type="similarity">
    <text evidence="2">Belongs to the BYE1 family.</text>
</comment>
<dbReference type="PROSITE" id="PS50016">
    <property type="entry name" value="ZF_PHD_2"/>
    <property type="match status" value="1"/>
</dbReference>
<feature type="region of interest" description="Disordered" evidence="8">
    <location>
        <begin position="156"/>
        <end position="250"/>
    </location>
</feature>
<dbReference type="InterPro" id="IPR001965">
    <property type="entry name" value="Znf_PHD"/>
</dbReference>
<dbReference type="SUPFAM" id="SSF46942">
    <property type="entry name" value="Elongation factor TFIIS domain 2"/>
    <property type="match status" value="1"/>
</dbReference>
<dbReference type="Pfam" id="PF20826">
    <property type="entry name" value="PHD_5"/>
    <property type="match status" value="1"/>
</dbReference>
<feature type="region of interest" description="Disordered" evidence="8">
    <location>
        <begin position="1"/>
        <end position="70"/>
    </location>
</feature>
<dbReference type="Pfam" id="PF23257">
    <property type="entry name" value="DUF7071"/>
    <property type="match status" value="1"/>
</dbReference>
<dbReference type="SUPFAM" id="SSF57903">
    <property type="entry name" value="FYVE/PHD zinc finger"/>
    <property type="match status" value="1"/>
</dbReference>
<feature type="domain" description="PHD-type" evidence="9">
    <location>
        <begin position="73"/>
        <end position="125"/>
    </location>
</feature>
<feature type="compositionally biased region" description="Basic residues" evidence="8">
    <location>
        <begin position="52"/>
        <end position="63"/>
    </location>
</feature>
<dbReference type="GO" id="GO:0008270">
    <property type="term" value="F:zinc ion binding"/>
    <property type="evidence" value="ECO:0007669"/>
    <property type="project" value="UniProtKB-KW"/>
</dbReference>
<evidence type="ECO:0000313" key="12">
    <source>
        <dbReference type="Proteomes" id="UP000038010"/>
    </source>
</evidence>
<evidence type="ECO:0000256" key="3">
    <source>
        <dbReference type="ARBA" id="ARBA00021616"/>
    </source>
</evidence>
<feature type="compositionally biased region" description="Basic and acidic residues" evidence="8">
    <location>
        <begin position="381"/>
        <end position="390"/>
    </location>
</feature>
<protein>
    <recommendedName>
        <fullName evidence="3">Transcription factor BYE1</fullName>
    </recommendedName>
</protein>
<dbReference type="Gene3D" id="3.30.40.10">
    <property type="entry name" value="Zinc/RING finger domain, C3HC4 (zinc finger)"/>
    <property type="match status" value="1"/>
</dbReference>
<dbReference type="RefSeq" id="XP_018000054.1">
    <property type="nucleotide sequence ID" value="XM_018140200.1"/>
</dbReference>
<dbReference type="PANTHER" id="PTHR11477:SF11">
    <property type="entry name" value="TRANSCRIPTION FACTOR BYE1"/>
    <property type="match status" value="1"/>
</dbReference>
<dbReference type="Pfam" id="PF07500">
    <property type="entry name" value="TFIIS_M"/>
    <property type="match status" value="1"/>
</dbReference>
<dbReference type="InterPro" id="IPR019786">
    <property type="entry name" value="Zinc_finger_PHD-type_CS"/>
</dbReference>
<evidence type="ECO:0000256" key="5">
    <source>
        <dbReference type="ARBA" id="ARBA00022771"/>
    </source>
</evidence>
<dbReference type="InterPro" id="IPR036575">
    <property type="entry name" value="TFIIS_cen_dom_sf"/>
</dbReference>
<feature type="compositionally biased region" description="Basic and acidic residues" evidence="8">
    <location>
        <begin position="493"/>
        <end position="502"/>
    </location>
</feature>
<evidence type="ECO:0000256" key="4">
    <source>
        <dbReference type="ARBA" id="ARBA00022723"/>
    </source>
</evidence>
<dbReference type="InterPro" id="IPR012921">
    <property type="entry name" value="SPOC_C"/>
</dbReference>
<dbReference type="GO" id="GO:0006362">
    <property type="term" value="P:transcription elongation by RNA polymerase I"/>
    <property type="evidence" value="ECO:0007669"/>
    <property type="project" value="TreeGrafter"/>
</dbReference>
<keyword evidence="5 7" id="KW-0863">Zinc-finger</keyword>
<sequence>MAGTFPYPDQHPFGASNADCLSTDETRRSGRATKGQHTKDRDVDMNEAPAASKKKGTAKKASKKKEEEEPEEKIRCVCGEYEEETDIPRAMICCDNCDVWQHNDCMGFDEEYAPDTYYCEECKPENHKKLLAAIKKGQKPWEAAAKKRAALIEAEDAKKGKKGKKGGRKSAAAMSEEVETPVGTPTAGTKRKAEDSPAPSETKINNKKARGTPTPAAEAAPSGRGRKAAQSTPVPAPAATKDPSDLPASRRPAATGLVKLFIDQTKSAVKDGFTIPSNTNVTAYGTNIGMAVEAALHDAHETDAYKAQLSAILLNVKRNNILGGRVVRNEVRPDELASMPPAAMASEEQQRKDAEMQAQLDKQSTLVGQEPEGPRIRRTHKGDEYVDDLNKSSAGEVNASKPPQPQRQTSTAEVKSPTHTARRPPSVTIPNRRPSQDPRRQSSSGANFDISNVYSNVQGSPTGDQRFGEIVQPSREAAGPGTQADADIDNLLKDENDDEQRPDTPPYSPRFSGEDEHAVWHGLINGGNVGSFNAALKFAAGAAIDAPTLRLTWEQLLPGTIGISGRIDPKKAEDYLCGLEFSQTSDLIVLWTGEPNNEQDAESFNYFFNYFKRRDRYGVGSQQHNPALKDIYFIPLEKDQAMPTFFANLQTDFTQKAAERMILVPLVIKNSELPHNRMSTATTAVGESPGPIGGAVMQTPITPRDSFAGPFDGSAANGGNGMYGGTPVPVNGAQGVRPPLPQQPQAGQGYPFTTQQPQFAGMPPGSYQGSGPPPPGPAAAVGVPPPQLQQTPSQAAALKILGPQLSLAPAVQQLCMQAKDAGEQEMIVIKECLAENPAAQESLDVLTRALTEKWSAQRSTAAAGGAPTDAGKDNVQEGPSGQQPMEGVQQGVVDADGGAATNGAAEPATAAVTADGTTTAPPAPGTQN</sequence>
<feature type="compositionally biased region" description="Polar residues" evidence="8">
    <location>
        <begin position="406"/>
        <end position="419"/>
    </location>
</feature>
<dbReference type="EMBL" id="LFJN01000013">
    <property type="protein sequence ID" value="KPI40091.1"/>
    <property type="molecule type" value="Genomic_DNA"/>
</dbReference>
<proteinExistence type="inferred from homology"/>
<dbReference type="Pfam" id="PF07744">
    <property type="entry name" value="SPOC"/>
    <property type="match status" value="1"/>
</dbReference>
<dbReference type="GeneID" id="28732080"/>
<feature type="domain" description="TFIIS central" evidence="10">
    <location>
        <begin position="261"/>
        <end position="372"/>
    </location>
</feature>
<dbReference type="OrthoDB" id="79252at2759"/>
<dbReference type="CDD" id="cd15550">
    <property type="entry name" value="PHD_MLL5"/>
    <property type="match status" value="1"/>
</dbReference>
<keyword evidence="12" id="KW-1185">Reference proteome</keyword>
<feature type="compositionally biased region" description="Polar residues" evidence="8">
    <location>
        <begin position="445"/>
        <end position="463"/>
    </location>
</feature>
<feature type="region of interest" description="Disordered" evidence="8">
    <location>
        <begin position="333"/>
        <end position="467"/>
    </location>
</feature>
<feature type="compositionally biased region" description="Basic residues" evidence="8">
    <location>
        <begin position="159"/>
        <end position="168"/>
    </location>
</feature>
<dbReference type="InterPro" id="IPR011011">
    <property type="entry name" value="Znf_FYVE_PHD"/>
</dbReference>
<dbReference type="CDD" id="cd21538">
    <property type="entry name" value="SPOC_TFIIS"/>
    <property type="match status" value="1"/>
</dbReference>
<dbReference type="PROSITE" id="PS01359">
    <property type="entry name" value="ZF_PHD_1"/>
    <property type="match status" value="1"/>
</dbReference>
<evidence type="ECO:0000256" key="7">
    <source>
        <dbReference type="PROSITE-ProRule" id="PRU00146"/>
    </source>
</evidence>
<keyword evidence="6" id="KW-0862">Zinc</keyword>
<dbReference type="AlphaFoldDB" id="A0A0N0NM64"/>
<comment type="function">
    <text evidence="1">Negative regulator of transcription elongation.</text>
</comment>
<evidence type="ECO:0000259" key="10">
    <source>
        <dbReference type="PROSITE" id="PS51321"/>
    </source>
</evidence>
<evidence type="ECO:0000256" key="1">
    <source>
        <dbReference type="ARBA" id="ARBA00002311"/>
    </source>
</evidence>
<evidence type="ECO:0000256" key="2">
    <source>
        <dbReference type="ARBA" id="ARBA00011050"/>
    </source>
</evidence>
<evidence type="ECO:0000256" key="6">
    <source>
        <dbReference type="ARBA" id="ARBA00022833"/>
    </source>
</evidence>
<dbReference type="STRING" id="1664694.A0A0N0NM64"/>
<organism evidence="11 12">
    <name type="scientific">Cyphellophora attinorum</name>
    <dbReference type="NCBI Taxonomy" id="1664694"/>
    <lineage>
        <taxon>Eukaryota</taxon>
        <taxon>Fungi</taxon>
        <taxon>Dikarya</taxon>
        <taxon>Ascomycota</taxon>
        <taxon>Pezizomycotina</taxon>
        <taxon>Eurotiomycetes</taxon>
        <taxon>Chaetothyriomycetidae</taxon>
        <taxon>Chaetothyriales</taxon>
        <taxon>Cyphellophoraceae</taxon>
        <taxon>Cyphellophora</taxon>
    </lineage>
</organism>
<dbReference type="GO" id="GO:0005634">
    <property type="term" value="C:nucleus"/>
    <property type="evidence" value="ECO:0007669"/>
    <property type="project" value="TreeGrafter"/>
</dbReference>
<dbReference type="InterPro" id="IPR019787">
    <property type="entry name" value="Znf_PHD-finger"/>
</dbReference>
<feature type="compositionally biased region" description="Low complexity" evidence="8">
    <location>
        <begin position="887"/>
        <end position="920"/>
    </location>
</feature>
<reference evidence="11 12" key="1">
    <citation type="submission" date="2015-06" db="EMBL/GenBank/DDBJ databases">
        <title>Draft genome of the ant-associated black yeast Phialophora attae CBS 131958.</title>
        <authorList>
            <person name="Moreno L.F."/>
            <person name="Stielow B.J."/>
            <person name="de Hoog S."/>
            <person name="Vicente V.A."/>
            <person name="Weiss V.A."/>
            <person name="de Vries M."/>
            <person name="Cruz L.M."/>
            <person name="Souza E.M."/>
        </authorList>
    </citation>
    <scope>NUCLEOTIDE SEQUENCE [LARGE SCALE GENOMIC DNA]</scope>
    <source>
        <strain evidence="11 12">CBS 131958</strain>
    </source>
</reference>
<dbReference type="GO" id="GO:0031564">
    <property type="term" value="P:transcription antitermination"/>
    <property type="evidence" value="ECO:0007669"/>
    <property type="project" value="TreeGrafter"/>
</dbReference>
<dbReference type="VEuPathDB" id="FungiDB:AB675_11361"/>
<dbReference type="InterPro" id="IPR013083">
    <property type="entry name" value="Znf_RING/FYVE/PHD"/>
</dbReference>
<feature type="compositionally biased region" description="Low complexity" evidence="8">
    <location>
        <begin position="860"/>
        <end position="869"/>
    </location>
</feature>
<dbReference type="GO" id="GO:0006368">
    <property type="term" value="P:transcription elongation by RNA polymerase II"/>
    <property type="evidence" value="ECO:0007669"/>
    <property type="project" value="TreeGrafter"/>
</dbReference>
<feature type="region of interest" description="Disordered" evidence="8">
    <location>
        <begin position="711"/>
        <end position="789"/>
    </location>
</feature>
<feature type="compositionally biased region" description="Pro residues" evidence="8">
    <location>
        <begin position="771"/>
        <end position="787"/>
    </location>
</feature>
<dbReference type="Gene3D" id="1.10.472.30">
    <property type="entry name" value="Transcription elongation factor S-II, central domain"/>
    <property type="match status" value="1"/>
</dbReference>